<proteinExistence type="predicted"/>
<organism evidence="1 2">
    <name type="scientific">Hymenobacter lapidarius</name>
    <dbReference type="NCBI Taxonomy" id="1908237"/>
    <lineage>
        <taxon>Bacteria</taxon>
        <taxon>Pseudomonadati</taxon>
        <taxon>Bacteroidota</taxon>
        <taxon>Cytophagia</taxon>
        <taxon>Cytophagales</taxon>
        <taxon>Hymenobacteraceae</taxon>
        <taxon>Hymenobacter</taxon>
    </lineage>
</organism>
<sequence length="393" mass="44080">MRAPHSSVFRALRWCLALALPACTDPYMPDVVKSPPSYLVVDGFLNSKGVTTIKLSRTFAVDSKAAPPTENRATAYIEEEGGPRYLLREAPAGTYTSASLVLNPAKRHRLHLNTFAGKQYASDYVPVKTTPPIDAVSWRLNNAGLDITVDARDATNATQYYRWETDETWEIIPPYFPSVEYVNGAIRNIQVPFPRICWGNAKSTNVLLYKTTSLAQDVVSDFRVRQLIPPTPLLYSRYSILVQQFALTKEEYAYWELLRKNTESIGSLFDPQPSQLTGNVRCLSNSADLALGFVGAHSRTEKRILISRTELPRSWPVSDGYEDCVPPDTVFLNRPLPPPPPAQTLEINFNRFTGRLPINAVFERGSLAGYTAKKRECIDCRVRGTSVKPSYWP</sequence>
<keyword evidence="2" id="KW-1185">Reference proteome</keyword>
<dbReference type="AlphaFoldDB" id="A0A1G1TFD8"/>
<evidence type="ECO:0000313" key="1">
    <source>
        <dbReference type="EMBL" id="OGX89591.1"/>
    </source>
</evidence>
<evidence type="ECO:0008006" key="3">
    <source>
        <dbReference type="Google" id="ProtNLM"/>
    </source>
</evidence>
<protein>
    <recommendedName>
        <fullName evidence="3">DUF4249 domain-containing protein</fullName>
    </recommendedName>
</protein>
<dbReference type="OrthoDB" id="1062680at2"/>
<comment type="caution">
    <text evidence="1">The sequence shown here is derived from an EMBL/GenBank/DDBJ whole genome shotgun (WGS) entry which is preliminary data.</text>
</comment>
<dbReference type="Proteomes" id="UP000176294">
    <property type="component" value="Unassembled WGS sequence"/>
</dbReference>
<dbReference type="InterPro" id="IPR025345">
    <property type="entry name" value="DUF4249"/>
</dbReference>
<evidence type="ECO:0000313" key="2">
    <source>
        <dbReference type="Proteomes" id="UP000176294"/>
    </source>
</evidence>
<accession>A0A1G1TFD8</accession>
<name>A0A1G1TFD8_9BACT</name>
<dbReference type="STRING" id="1908237.BEN47_06825"/>
<dbReference type="RefSeq" id="WP_070724244.1">
    <property type="nucleotide sequence ID" value="NZ_MDZB01000011.1"/>
</dbReference>
<dbReference type="EMBL" id="MDZB01000011">
    <property type="protein sequence ID" value="OGX89591.1"/>
    <property type="molecule type" value="Genomic_DNA"/>
</dbReference>
<gene>
    <name evidence="1" type="ORF">BEN47_06825</name>
</gene>
<reference evidence="1 2" key="1">
    <citation type="submission" date="2016-08" db="EMBL/GenBank/DDBJ databases">
        <title>Hymenobacter coccineus sp. nov., Hymenobacter lapidarius sp. nov. and Hymenobacter glacialis sp. nov., isolated from Antarctic soil.</title>
        <authorList>
            <person name="Sedlacek I."/>
            <person name="Kralova S."/>
            <person name="Kyrova K."/>
            <person name="Maslanova I."/>
            <person name="Stankova E."/>
            <person name="Vrbovska V."/>
            <person name="Nemec M."/>
            <person name="Bartak M."/>
            <person name="Svec P."/>
            <person name="Busse H.-J."/>
            <person name="Pantucek R."/>
        </authorList>
    </citation>
    <scope>NUCLEOTIDE SEQUENCE [LARGE SCALE GENOMIC DNA]</scope>
    <source>
        <strain evidence="1 2">CCM 8643</strain>
    </source>
</reference>
<dbReference type="Pfam" id="PF14054">
    <property type="entry name" value="DUF4249"/>
    <property type="match status" value="1"/>
</dbReference>